<name>A1RAK9_PAEAT</name>
<dbReference type="EMBL" id="CP000474">
    <property type="protein sequence ID" value="ABM07226.1"/>
    <property type="molecule type" value="Genomic_DNA"/>
</dbReference>
<protein>
    <submittedName>
        <fullName evidence="3">Uncharacterized protein</fullName>
    </submittedName>
</protein>
<accession>A1RAK9</accession>
<proteinExistence type="predicted"/>
<keyword evidence="2" id="KW-0472">Membrane</keyword>
<keyword evidence="4" id="KW-1185">Reference proteome</keyword>
<evidence type="ECO:0000256" key="1">
    <source>
        <dbReference type="SAM" id="MobiDB-lite"/>
    </source>
</evidence>
<dbReference type="KEGG" id="aau:AAur_3580"/>
<dbReference type="AlphaFoldDB" id="A1RAK9"/>
<sequence length="179" mass="19418">MAASLITRGTEPSGSRLTKGPQHAYDGVAGYGPLMHGLPNADWKVEFPMARRSSTKAANLPGPGSKRRGPGRAIWLIAAGLVAGIAGGIFGFRMLVPPGEPEPDKTPQRQPAEILVPEEPVEISTRMRPGEWTEESLLEHVEDYKQQIRDMGARESQIVVNVERTEAGAARVVVSWDRS</sequence>
<evidence type="ECO:0000313" key="3">
    <source>
        <dbReference type="EMBL" id="ABM07226.1"/>
    </source>
</evidence>
<gene>
    <name evidence="3" type="ordered locus">AAur_3580</name>
</gene>
<evidence type="ECO:0000256" key="2">
    <source>
        <dbReference type="SAM" id="Phobius"/>
    </source>
</evidence>
<keyword evidence="2" id="KW-1133">Transmembrane helix</keyword>
<evidence type="ECO:0000313" key="4">
    <source>
        <dbReference type="Proteomes" id="UP000000637"/>
    </source>
</evidence>
<dbReference type="HOGENOM" id="CLU_1500566_0_0_11"/>
<feature type="transmembrane region" description="Helical" evidence="2">
    <location>
        <begin position="73"/>
        <end position="96"/>
    </location>
</feature>
<feature type="region of interest" description="Disordered" evidence="1">
    <location>
        <begin position="1"/>
        <end position="22"/>
    </location>
</feature>
<reference evidence="3 4" key="1">
    <citation type="journal article" date="2006" name="PLoS Genet.">
        <title>Secrets of soil survival revealed by the genome sequence of Arthrobacter aurescens TC1.</title>
        <authorList>
            <person name="Mongodin E.F."/>
            <person name="Shapir N."/>
            <person name="Daugherty S.C."/>
            <person name="DeBoy R.T."/>
            <person name="Emerson J.B."/>
            <person name="Shvartzbeyn A."/>
            <person name="Radune D."/>
            <person name="Vamathevan J."/>
            <person name="Riggs F."/>
            <person name="Grinberg V."/>
            <person name="Khouri H."/>
            <person name="Wackett L.P."/>
            <person name="Nelson K.E."/>
            <person name="Sadowsky M.J."/>
        </authorList>
    </citation>
    <scope>NUCLEOTIDE SEQUENCE [LARGE SCALE GENOMIC DNA]</scope>
    <source>
        <strain evidence="3 4">TC1</strain>
    </source>
</reference>
<keyword evidence="2" id="KW-0812">Transmembrane</keyword>
<dbReference type="Proteomes" id="UP000000637">
    <property type="component" value="Chromosome"/>
</dbReference>
<organism evidence="3 4">
    <name type="scientific">Paenarthrobacter aurescens (strain TC1)</name>
    <dbReference type="NCBI Taxonomy" id="290340"/>
    <lineage>
        <taxon>Bacteria</taxon>
        <taxon>Bacillati</taxon>
        <taxon>Actinomycetota</taxon>
        <taxon>Actinomycetes</taxon>
        <taxon>Micrococcales</taxon>
        <taxon>Micrococcaceae</taxon>
        <taxon>Paenarthrobacter</taxon>
    </lineage>
</organism>